<dbReference type="PANTHER" id="PTHR38160">
    <property type="entry name" value="ZINC FINGER CCCH DOMAIN-CONTAINING PROTEIN 40"/>
    <property type="match status" value="1"/>
</dbReference>
<gene>
    <name evidence="1" type="ORF">Salat_0068300</name>
</gene>
<protein>
    <submittedName>
        <fullName evidence="1">Uncharacterized protein</fullName>
    </submittedName>
</protein>
<dbReference type="InterPro" id="IPR045868">
    <property type="entry name" value="Znf_C3H13/40"/>
</dbReference>
<dbReference type="EMBL" id="JACGWO010000001">
    <property type="protein sequence ID" value="KAK4437344.1"/>
    <property type="molecule type" value="Genomic_DNA"/>
</dbReference>
<sequence length="116" mass="12470">MSFPRAGTYGLNKWSLEVSFSYKVSEPGLMLPSTGIAAHAMDEDVEVVETDDKLPAGGAASTGVETEVTLKSSRLPFLPPPPPPIPQDVYLQYKGDDCENVDVDGVDEETVEVDIV</sequence>
<keyword evidence="2" id="KW-1185">Reference proteome</keyword>
<dbReference type="AlphaFoldDB" id="A0AAE2CX51"/>
<dbReference type="GO" id="GO:0046872">
    <property type="term" value="F:metal ion binding"/>
    <property type="evidence" value="ECO:0007669"/>
    <property type="project" value="InterPro"/>
</dbReference>
<reference evidence="1" key="1">
    <citation type="submission" date="2020-06" db="EMBL/GenBank/DDBJ databases">
        <authorList>
            <person name="Li T."/>
            <person name="Hu X."/>
            <person name="Zhang T."/>
            <person name="Song X."/>
            <person name="Zhang H."/>
            <person name="Dai N."/>
            <person name="Sheng W."/>
            <person name="Hou X."/>
            <person name="Wei L."/>
        </authorList>
    </citation>
    <scope>NUCLEOTIDE SEQUENCE</scope>
    <source>
        <strain evidence="1">3651</strain>
        <tissue evidence="1">Leaf</tissue>
    </source>
</reference>
<name>A0AAE2CX51_9LAMI</name>
<comment type="caution">
    <text evidence="1">The sequence shown here is derived from an EMBL/GenBank/DDBJ whole genome shotgun (WGS) entry which is preliminary data.</text>
</comment>
<evidence type="ECO:0000313" key="1">
    <source>
        <dbReference type="EMBL" id="KAK4437344.1"/>
    </source>
</evidence>
<organism evidence="1 2">
    <name type="scientific">Sesamum alatum</name>
    <dbReference type="NCBI Taxonomy" id="300844"/>
    <lineage>
        <taxon>Eukaryota</taxon>
        <taxon>Viridiplantae</taxon>
        <taxon>Streptophyta</taxon>
        <taxon>Embryophyta</taxon>
        <taxon>Tracheophyta</taxon>
        <taxon>Spermatophyta</taxon>
        <taxon>Magnoliopsida</taxon>
        <taxon>eudicotyledons</taxon>
        <taxon>Gunneridae</taxon>
        <taxon>Pentapetalae</taxon>
        <taxon>asterids</taxon>
        <taxon>lamiids</taxon>
        <taxon>Lamiales</taxon>
        <taxon>Pedaliaceae</taxon>
        <taxon>Sesamum</taxon>
    </lineage>
</organism>
<dbReference type="PANTHER" id="PTHR38160:SF1">
    <property type="entry name" value="ZINC FINGER CCCH DOMAIN-CONTAINING PROTEIN 40"/>
    <property type="match status" value="1"/>
</dbReference>
<evidence type="ECO:0000313" key="2">
    <source>
        <dbReference type="Proteomes" id="UP001293254"/>
    </source>
</evidence>
<proteinExistence type="predicted"/>
<accession>A0AAE2CX51</accession>
<reference evidence="1" key="2">
    <citation type="journal article" date="2024" name="Plant">
        <title>Genomic evolution and insights into agronomic trait innovations of Sesamum species.</title>
        <authorList>
            <person name="Miao H."/>
            <person name="Wang L."/>
            <person name="Qu L."/>
            <person name="Liu H."/>
            <person name="Sun Y."/>
            <person name="Le M."/>
            <person name="Wang Q."/>
            <person name="Wei S."/>
            <person name="Zheng Y."/>
            <person name="Lin W."/>
            <person name="Duan Y."/>
            <person name="Cao H."/>
            <person name="Xiong S."/>
            <person name="Wang X."/>
            <person name="Wei L."/>
            <person name="Li C."/>
            <person name="Ma Q."/>
            <person name="Ju M."/>
            <person name="Zhao R."/>
            <person name="Li G."/>
            <person name="Mu C."/>
            <person name="Tian Q."/>
            <person name="Mei H."/>
            <person name="Zhang T."/>
            <person name="Gao T."/>
            <person name="Zhang H."/>
        </authorList>
    </citation>
    <scope>NUCLEOTIDE SEQUENCE</scope>
    <source>
        <strain evidence="1">3651</strain>
    </source>
</reference>
<dbReference type="Proteomes" id="UP001293254">
    <property type="component" value="Unassembled WGS sequence"/>
</dbReference>